<evidence type="ECO:0000313" key="3">
    <source>
        <dbReference type="Proteomes" id="UP000541444"/>
    </source>
</evidence>
<protein>
    <submittedName>
        <fullName evidence="2">Uncharacterized protein</fullName>
    </submittedName>
</protein>
<proteinExistence type="predicted"/>
<accession>A0A7J7NFR8</accession>
<keyword evidence="3" id="KW-1185">Reference proteome</keyword>
<organism evidence="2 3">
    <name type="scientific">Kingdonia uniflora</name>
    <dbReference type="NCBI Taxonomy" id="39325"/>
    <lineage>
        <taxon>Eukaryota</taxon>
        <taxon>Viridiplantae</taxon>
        <taxon>Streptophyta</taxon>
        <taxon>Embryophyta</taxon>
        <taxon>Tracheophyta</taxon>
        <taxon>Spermatophyta</taxon>
        <taxon>Magnoliopsida</taxon>
        <taxon>Ranunculales</taxon>
        <taxon>Circaeasteraceae</taxon>
        <taxon>Kingdonia</taxon>
    </lineage>
</organism>
<dbReference type="Proteomes" id="UP000541444">
    <property type="component" value="Unassembled WGS sequence"/>
</dbReference>
<reference evidence="2 3" key="1">
    <citation type="journal article" date="2020" name="IScience">
        <title>Genome Sequencing of the Endangered Kingdonia uniflora (Circaeasteraceae, Ranunculales) Reveals Potential Mechanisms of Evolutionary Specialization.</title>
        <authorList>
            <person name="Sun Y."/>
            <person name="Deng T."/>
            <person name="Zhang A."/>
            <person name="Moore M.J."/>
            <person name="Landis J.B."/>
            <person name="Lin N."/>
            <person name="Zhang H."/>
            <person name="Zhang X."/>
            <person name="Huang J."/>
            <person name="Zhang X."/>
            <person name="Sun H."/>
            <person name="Wang H."/>
        </authorList>
    </citation>
    <scope>NUCLEOTIDE SEQUENCE [LARGE SCALE GENOMIC DNA]</scope>
    <source>
        <strain evidence="2">TB1705</strain>
        <tissue evidence="2">Leaf</tissue>
    </source>
</reference>
<gene>
    <name evidence="2" type="ORF">GIB67_023799</name>
</gene>
<dbReference type="EMBL" id="JACGCM010000811">
    <property type="protein sequence ID" value="KAF6166089.1"/>
    <property type="molecule type" value="Genomic_DNA"/>
</dbReference>
<sequence>SSRTSPRSRTSLKKKGKSKKESTARGEPKTKKLRPSELSEEVLDELLTLYFSDDEVIIENTDICGNSVGE</sequence>
<feature type="region of interest" description="Disordered" evidence="1">
    <location>
        <begin position="1"/>
        <end position="38"/>
    </location>
</feature>
<comment type="caution">
    <text evidence="2">The sequence shown here is derived from an EMBL/GenBank/DDBJ whole genome shotgun (WGS) entry which is preliminary data.</text>
</comment>
<evidence type="ECO:0000256" key="1">
    <source>
        <dbReference type="SAM" id="MobiDB-lite"/>
    </source>
</evidence>
<feature type="non-terminal residue" evidence="2">
    <location>
        <position position="70"/>
    </location>
</feature>
<feature type="compositionally biased region" description="Basic and acidic residues" evidence="1">
    <location>
        <begin position="19"/>
        <end position="37"/>
    </location>
</feature>
<dbReference type="AlphaFoldDB" id="A0A7J7NFR8"/>
<name>A0A7J7NFR8_9MAGN</name>
<evidence type="ECO:0000313" key="2">
    <source>
        <dbReference type="EMBL" id="KAF6166089.1"/>
    </source>
</evidence>